<evidence type="ECO:0000313" key="3">
    <source>
        <dbReference type="Proteomes" id="UP001318860"/>
    </source>
</evidence>
<accession>A0ABR0UU05</accession>
<feature type="region of interest" description="Disordered" evidence="1">
    <location>
        <begin position="37"/>
        <end position="99"/>
    </location>
</feature>
<evidence type="ECO:0000313" key="2">
    <source>
        <dbReference type="EMBL" id="KAK6125923.1"/>
    </source>
</evidence>
<dbReference type="EMBL" id="JABTTQ020002067">
    <property type="protein sequence ID" value="KAK6125923.1"/>
    <property type="molecule type" value="Genomic_DNA"/>
</dbReference>
<protein>
    <submittedName>
        <fullName evidence="2">Uncharacterized protein</fullName>
    </submittedName>
</protein>
<reference evidence="2 3" key="1">
    <citation type="journal article" date="2021" name="Comput. Struct. Biotechnol. J.">
        <title>De novo genome assembly of the potent medicinal plant Rehmannia glutinosa using nanopore technology.</title>
        <authorList>
            <person name="Ma L."/>
            <person name="Dong C."/>
            <person name="Song C."/>
            <person name="Wang X."/>
            <person name="Zheng X."/>
            <person name="Niu Y."/>
            <person name="Chen S."/>
            <person name="Feng W."/>
        </authorList>
    </citation>
    <scope>NUCLEOTIDE SEQUENCE [LARGE SCALE GENOMIC DNA]</scope>
    <source>
        <strain evidence="2">DH-2019</strain>
    </source>
</reference>
<comment type="caution">
    <text evidence="2">The sequence shown here is derived from an EMBL/GenBank/DDBJ whole genome shotgun (WGS) entry which is preliminary data.</text>
</comment>
<feature type="compositionally biased region" description="Basic and acidic residues" evidence="1">
    <location>
        <begin position="37"/>
        <end position="57"/>
    </location>
</feature>
<evidence type="ECO:0000256" key="1">
    <source>
        <dbReference type="SAM" id="MobiDB-lite"/>
    </source>
</evidence>
<proteinExistence type="predicted"/>
<organism evidence="2 3">
    <name type="scientific">Rehmannia glutinosa</name>
    <name type="common">Chinese foxglove</name>
    <dbReference type="NCBI Taxonomy" id="99300"/>
    <lineage>
        <taxon>Eukaryota</taxon>
        <taxon>Viridiplantae</taxon>
        <taxon>Streptophyta</taxon>
        <taxon>Embryophyta</taxon>
        <taxon>Tracheophyta</taxon>
        <taxon>Spermatophyta</taxon>
        <taxon>Magnoliopsida</taxon>
        <taxon>eudicotyledons</taxon>
        <taxon>Gunneridae</taxon>
        <taxon>Pentapetalae</taxon>
        <taxon>asterids</taxon>
        <taxon>lamiids</taxon>
        <taxon>Lamiales</taxon>
        <taxon>Orobanchaceae</taxon>
        <taxon>Rehmannieae</taxon>
        <taxon>Rehmannia</taxon>
    </lineage>
</organism>
<name>A0ABR0UU05_REHGL</name>
<sequence length="157" mass="17198">MEIFNTYYTEEYFWSSSSSAEDNGISSSSSKSAFFGRRSDFGLEQPEKAGGSEKVPGDEAPGLPRREAAELRQVGVRSEGAEEEVENMAGDFPRGGGRRGRCRGVAENDDVFYMDEEAVFGMHGLLANMAEGLMLPPPQYSDDVEVDADVSLWSFSI</sequence>
<gene>
    <name evidence="2" type="ORF">DH2020_040312</name>
</gene>
<dbReference type="Proteomes" id="UP001318860">
    <property type="component" value="Unassembled WGS sequence"/>
</dbReference>
<keyword evidence="3" id="KW-1185">Reference proteome</keyword>